<keyword evidence="6 12" id="KW-1133">Transmembrane helix</keyword>
<dbReference type="Proteomes" id="UP001497623">
    <property type="component" value="Unassembled WGS sequence"/>
</dbReference>
<dbReference type="Pfam" id="PF00153">
    <property type="entry name" value="Mito_carr"/>
    <property type="match status" value="3"/>
</dbReference>
<feature type="region of interest" description="Disordered" evidence="11">
    <location>
        <begin position="297"/>
        <end position="318"/>
    </location>
</feature>
<feature type="transmembrane region" description="Helical" evidence="12">
    <location>
        <begin position="57"/>
        <end position="79"/>
    </location>
</feature>
<dbReference type="PANTHER" id="PTHR45624">
    <property type="entry name" value="MITOCHONDRIAL BASIC AMINO ACIDS TRANSPORTER-RELATED"/>
    <property type="match status" value="1"/>
</dbReference>
<feature type="transmembrane region" description="Helical" evidence="12">
    <location>
        <begin position="99"/>
        <end position="120"/>
    </location>
</feature>
<sequence>MPDRDYWCDFVAGWIGGCAGLIVGHPMDTIKTRQQTMGKISAISGFKTTYKFEGIRGFYKGMGFPLISTGALNSLFFGVYGNSLRYLSKEKEKPSFSDIFVAGCAGGVVQLVVACPVDLVKIKMQMQTGGTKDGVWGSKHYSSNYSGPLACLRDLFKSRGLTGCYKGLNSMAWRDVPSFGLYMIIYSALIRSISGSEENATSASLVFCGGMAGALSWGSILPIDVIKSRIQGDNPANPKYKNFWDCAMKSYRSEGVGVFFRGFTMMTLRAFPANGAIFLGYVTSLNLLRGWLYDTSSNESSKKNQNIETDDRDLKDSD</sequence>
<organism evidence="13 14">
    <name type="scientific">Meganyctiphanes norvegica</name>
    <name type="common">Northern krill</name>
    <name type="synonym">Thysanopoda norvegica</name>
    <dbReference type="NCBI Taxonomy" id="48144"/>
    <lineage>
        <taxon>Eukaryota</taxon>
        <taxon>Metazoa</taxon>
        <taxon>Ecdysozoa</taxon>
        <taxon>Arthropoda</taxon>
        <taxon>Crustacea</taxon>
        <taxon>Multicrustacea</taxon>
        <taxon>Malacostraca</taxon>
        <taxon>Eumalacostraca</taxon>
        <taxon>Eucarida</taxon>
        <taxon>Euphausiacea</taxon>
        <taxon>Euphausiidae</taxon>
        <taxon>Meganyctiphanes</taxon>
    </lineage>
</organism>
<dbReference type="GO" id="GO:0022857">
    <property type="term" value="F:transmembrane transporter activity"/>
    <property type="evidence" value="ECO:0007669"/>
    <property type="project" value="TreeGrafter"/>
</dbReference>
<reference evidence="13 14" key="1">
    <citation type="submission" date="2024-05" db="EMBL/GenBank/DDBJ databases">
        <authorList>
            <person name="Wallberg A."/>
        </authorList>
    </citation>
    <scope>NUCLEOTIDE SEQUENCE [LARGE SCALE GENOMIC DNA]</scope>
</reference>
<comment type="similarity">
    <text evidence="2 10">Belongs to the mitochondrial carrier (TC 2.A.29) family.</text>
</comment>
<dbReference type="AlphaFoldDB" id="A0AAV2Q508"/>
<evidence type="ECO:0000256" key="3">
    <source>
        <dbReference type="ARBA" id="ARBA00022448"/>
    </source>
</evidence>
<feature type="compositionally biased region" description="Polar residues" evidence="11">
    <location>
        <begin position="297"/>
        <end position="307"/>
    </location>
</feature>
<evidence type="ECO:0000256" key="7">
    <source>
        <dbReference type="ARBA" id="ARBA00023128"/>
    </source>
</evidence>
<evidence type="ECO:0000313" key="14">
    <source>
        <dbReference type="Proteomes" id="UP001497623"/>
    </source>
</evidence>
<dbReference type="InterPro" id="IPR023395">
    <property type="entry name" value="MCP_dom_sf"/>
</dbReference>
<dbReference type="PANTHER" id="PTHR45624:SF10">
    <property type="entry name" value="SLC (SOLUTE CARRIER) HOMOLOG"/>
    <property type="match status" value="1"/>
</dbReference>
<accession>A0AAV2Q508</accession>
<feature type="repeat" description="Solcar" evidence="9">
    <location>
        <begin position="94"/>
        <end position="192"/>
    </location>
</feature>
<evidence type="ECO:0000256" key="6">
    <source>
        <dbReference type="ARBA" id="ARBA00022989"/>
    </source>
</evidence>
<comment type="caution">
    <text evidence="13">The sequence shown here is derived from an EMBL/GenBank/DDBJ whole genome shotgun (WGS) entry which is preliminary data.</text>
</comment>
<evidence type="ECO:0000256" key="1">
    <source>
        <dbReference type="ARBA" id="ARBA00004225"/>
    </source>
</evidence>
<evidence type="ECO:0000256" key="2">
    <source>
        <dbReference type="ARBA" id="ARBA00006375"/>
    </source>
</evidence>
<evidence type="ECO:0000256" key="10">
    <source>
        <dbReference type="RuleBase" id="RU000488"/>
    </source>
</evidence>
<dbReference type="Gene3D" id="1.50.40.10">
    <property type="entry name" value="Mitochondrial carrier domain"/>
    <property type="match status" value="1"/>
</dbReference>
<comment type="subcellular location">
    <subcellularLocation>
        <location evidence="1">Mitochondrion membrane</location>
        <topology evidence="1">Multi-pass membrane protein</topology>
    </subcellularLocation>
</comment>
<evidence type="ECO:0000256" key="5">
    <source>
        <dbReference type="ARBA" id="ARBA00022737"/>
    </source>
</evidence>
<keyword evidence="3 10" id="KW-0813">Transport</keyword>
<proteinExistence type="inferred from homology"/>
<dbReference type="InterPro" id="IPR018108">
    <property type="entry name" value="MCP_transmembrane"/>
</dbReference>
<dbReference type="SUPFAM" id="SSF103506">
    <property type="entry name" value="Mitochondrial carrier"/>
    <property type="match status" value="1"/>
</dbReference>
<evidence type="ECO:0000256" key="12">
    <source>
        <dbReference type="SAM" id="Phobius"/>
    </source>
</evidence>
<evidence type="ECO:0000256" key="9">
    <source>
        <dbReference type="PROSITE-ProRule" id="PRU00282"/>
    </source>
</evidence>
<dbReference type="GO" id="GO:0031966">
    <property type="term" value="C:mitochondrial membrane"/>
    <property type="evidence" value="ECO:0007669"/>
    <property type="project" value="UniProtKB-SubCell"/>
</dbReference>
<keyword evidence="8 9" id="KW-0472">Membrane</keyword>
<feature type="repeat" description="Solcar" evidence="9">
    <location>
        <begin position="200"/>
        <end position="287"/>
    </location>
</feature>
<evidence type="ECO:0000256" key="8">
    <source>
        <dbReference type="ARBA" id="ARBA00023136"/>
    </source>
</evidence>
<feature type="non-terminal residue" evidence="13">
    <location>
        <position position="318"/>
    </location>
</feature>
<keyword evidence="14" id="KW-1185">Reference proteome</keyword>
<keyword evidence="4 9" id="KW-0812">Transmembrane</keyword>
<evidence type="ECO:0000256" key="4">
    <source>
        <dbReference type="ARBA" id="ARBA00022692"/>
    </source>
</evidence>
<dbReference type="PROSITE" id="PS50920">
    <property type="entry name" value="SOLCAR"/>
    <property type="match status" value="3"/>
</dbReference>
<feature type="repeat" description="Solcar" evidence="9">
    <location>
        <begin position="4"/>
        <end position="86"/>
    </location>
</feature>
<dbReference type="InterPro" id="IPR050567">
    <property type="entry name" value="Mitochondrial_Carrier"/>
</dbReference>
<dbReference type="EMBL" id="CAXKWB010004016">
    <property type="protein sequence ID" value="CAL4071605.1"/>
    <property type="molecule type" value="Genomic_DNA"/>
</dbReference>
<protein>
    <recommendedName>
        <fullName evidence="15">Solute carrier family 25 member 45</fullName>
    </recommendedName>
</protein>
<evidence type="ECO:0008006" key="15">
    <source>
        <dbReference type="Google" id="ProtNLM"/>
    </source>
</evidence>
<gene>
    <name evidence="13" type="ORF">MNOR_LOCUS8600</name>
</gene>
<keyword evidence="7" id="KW-0496">Mitochondrion</keyword>
<evidence type="ECO:0000313" key="13">
    <source>
        <dbReference type="EMBL" id="CAL4071605.1"/>
    </source>
</evidence>
<name>A0AAV2Q508_MEGNR</name>
<evidence type="ECO:0000256" key="11">
    <source>
        <dbReference type="SAM" id="MobiDB-lite"/>
    </source>
</evidence>
<keyword evidence="5" id="KW-0677">Repeat</keyword>